<dbReference type="InterPro" id="IPR051274">
    <property type="entry name" value="3-5_Exoribonuclease"/>
</dbReference>
<name>A0A5F8H1D6_MONDO</name>
<dbReference type="PROSITE" id="PS51999">
    <property type="entry name" value="ZF_GRF"/>
    <property type="match status" value="1"/>
</dbReference>
<dbReference type="CDD" id="cd06133">
    <property type="entry name" value="ERI-1_3'hExo_like"/>
    <property type="match status" value="1"/>
</dbReference>
<evidence type="ECO:0000256" key="10">
    <source>
        <dbReference type="ARBA" id="ARBA00068097"/>
    </source>
</evidence>
<dbReference type="OrthoDB" id="448399at2759"/>
<dbReference type="Pfam" id="PF06839">
    <property type="entry name" value="Zn_ribbon_GRF"/>
    <property type="match status" value="1"/>
</dbReference>
<evidence type="ECO:0000256" key="6">
    <source>
        <dbReference type="ARBA" id="ARBA00022833"/>
    </source>
</evidence>
<dbReference type="InterPro" id="IPR010666">
    <property type="entry name" value="Znf_GRF"/>
</dbReference>
<evidence type="ECO:0000256" key="7">
    <source>
        <dbReference type="ARBA" id="ARBA00022839"/>
    </source>
</evidence>
<dbReference type="Pfam" id="PF00929">
    <property type="entry name" value="RNase_T"/>
    <property type="match status" value="1"/>
</dbReference>
<accession>A0A5F8H1D6</accession>
<gene>
    <name evidence="14" type="primary">ERI2</name>
</gene>
<dbReference type="InterPro" id="IPR047201">
    <property type="entry name" value="ERI-1_3'hExo-like"/>
</dbReference>
<dbReference type="SMART" id="SM00479">
    <property type="entry name" value="EXOIII"/>
    <property type="match status" value="1"/>
</dbReference>
<dbReference type="FunFam" id="3.30.420.10:FF:000062">
    <property type="entry name" value="ERI1 exoribonuclease 2 isoform X1"/>
    <property type="match status" value="1"/>
</dbReference>
<evidence type="ECO:0000256" key="3">
    <source>
        <dbReference type="ARBA" id="ARBA00022723"/>
    </source>
</evidence>
<dbReference type="Bgee" id="ENSMODG00000042162">
    <property type="expression patterns" value="Expressed in forelimb bud and 16 other cell types or tissues"/>
</dbReference>
<proteinExistence type="inferred from homology"/>
<reference evidence="14 15" key="1">
    <citation type="journal article" date="2007" name="Nature">
        <title>Genome of the marsupial Monodelphis domestica reveals innovation in non-coding sequences.</title>
        <authorList>
            <person name="Mikkelsen T.S."/>
            <person name="Wakefield M.J."/>
            <person name="Aken B."/>
            <person name="Amemiya C.T."/>
            <person name="Chang J.L."/>
            <person name="Duke S."/>
            <person name="Garber M."/>
            <person name="Gentles A.J."/>
            <person name="Goodstadt L."/>
            <person name="Heger A."/>
            <person name="Jurka J."/>
            <person name="Kamal M."/>
            <person name="Mauceli E."/>
            <person name="Searle S.M."/>
            <person name="Sharpe T."/>
            <person name="Baker M.L."/>
            <person name="Batzer M.A."/>
            <person name="Benos P.V."/>
            <person name="Belov K."/>
            <person name="Clamp M."/>
            <person name="Cook A."/>
            <person name="Cuff J."/>
            <person name="Das R."/>
            <person name="Davidow L."/>
            <person name="Deakin J.E."/>
            <person name="Fazzari M.J."/>
            <person name="Glass J.L."/>
            <person name="Grabherr M."/>
            <person name="Greally J.M."/>
            <person name="Gu W."/>
            <person name="Hore T.A."/>
            <person name="Huttley G.A."/>
            <person name="Kleber M."/>
            <person name="Jirtle R.L."/>
            <person name="Koina E."/>
            <person name="Lee J.T."/>
            <person name="Mahony S."/>
            <person name="Marra M.A."/>
            <person name="Miller R.D."/>
            <person name="Nicholls R.D."/>
            <person name="Oda M."/>
            <person name="Papenfuss A.T."/>
            <person name="Parra Z.E."/>
            <person name="Pollock D.D."/>
            <person name="Ray D.A."/>
            <person name="Schein J.E."/>
            <person name="Speed T.P."/>
            <person name="Thompson K."/>
            <person name="VandeBerg J.L."/>
            <person name="Wade C.M."/>
            <person name="Walker J.A."/>
            <person name="Waters P.D."/>
            <person name="Webber C."/>
            <person name="Weidman J.R."/>
            <person name="Xie X."/>
            <person name="Zody M.C."/>
            <person name="Baldwin J."/>
            <person name="Abdouelleil A."/>
            <person name="Abdulkadir J."/>
            <person name="Abebe A."/>
            <person name="Abera B."/>
            <person name="Abreu J."/>
            <person name="Acer S.C."/>
            <person name="Aftuck L."/>
            <person name="Alexander A."/>
            <person name="An P."/>
            <person name="Anderson E."/>
            <person name="Anderson S."/>
            <person name="Arachi H."/>
            <person name="Azer M."/>
            <person name="Bachantsang P."/>
            <person name="Barry A."/>
            <person name="Bayul T."/>
            <person name="Berlin A."/>
            <person name="Bessette D."/>
            <person name="Bloom T."/>
            <person name="Bloom T."/>
            <person name="Boguslavskiy L."/>
            <person name="Bonnet C."/>
            <person name="Boukhgalter B."/>
            <person name="Bourzgui I."/>
            <person name="Brown A."/>
            <person name="Cahill P."/>
            <person name="Channer S."/>
            <person name="Cheshatsang Y."/>
            <person name="Chuda L."/>
            <person name="Citroen M."/>
            <person name="Collymore A."/>
            <person name="Cooke P."/>
            <person name="Costello M."/>
            <person name="D'Aco K."/>
            <person name="Daza R."/>
            <person name="De Haan G."/>
            <person name="DeGray S."/>
            <person name="DeMaso C."/>
            <person name="Dhargay N."/>
            <person name="Dooley K."/>
            <person name="Dooley E."/>
            <person name="Doricent M."/>
            <person name="Dorje P."/>
            <person name="Dorjee K."/>
            <person name="Dupes A."/>
            <person name="Elong R."/>
            <person name="Falk J."/>
            <person name="Farina A."/>
            <person name="Faro S."/>
            <person name="Ferguson D."/>
            <person name="Fisher S."/>
            <person name="Foley C.D."/>
            <person name="Franke A."/>
            <person name="Friedrich D."/>
            <person name="Gadbois L."/>
            <person name="Gearin G."/>
            <person name="Gearin C.R."/>
            <person name="Giannoukos G."/>
            <person name="Goode T."/>
            <person name="Graham J."/>
            <person name="Grandbois E."/>
            <person name="Grewal S."/>
            <person name="Gyaltsen K."/>
            <person name="Hafez N."/>
            <person name="Hagos B."/>
            <person name="Hall J."/>
            <person name="Henson C."/>
            <person name="Hollinger A."/>
            <person name="Honan T."/>
            <person name="Huard M.D."/>
            <person name="Hughes L."/>
            <person name="Hurhula B."/>
            <person name="Husby M.E."/>
            <person name="Kamat A."/>
            <person name="Kanga B."/>
            <person name="Kashin S."/>
            <person name="Khazanovich D."/>
            <person name="Kisner P."/>
            <person name="Lance K."/>
            <person name="Lara M."/>
            <person name="Lee W."/>
            <person name="Lennon N."/>
            <person name="Letendre F."/>
            <person name="LeVine R."/>
            <person name="Lipovsky A."/>
            <person name="Liu X."/>
            <person name="Liu J."/>
            <person name="Liu S."/>
            <person name="Lokyitsang T."/>
            <person name="Lokyitsang Y."/>
            <person name="Lubonja R."/>
            <person name="Lui A."/>
            <person name="MacDonald P."/>
            <person name="Magnisalis V."/>
            <person name="Maru K."/>
            <person name="Matthews C."/>
            <person name="McCusker W."/>
            <person name="McDonough S."/>
            <person name="Mehta T."/>
            <person name="Meldrim J."/>
            <person name="Meneus L."/>
            <person name="Mihai O."/>
            <person name="Mihalev A."/>
            <person name="Mihova T."/>
            <person name="Mittelman R."/>
            <person name="Mlenga V."/>
            <person name="Montmayeur A."/>
            <person name="Mulrain L."/>
            <person name="Navidi A."/>
            <person name="Naylor J."/>
            <person name="Negash T."/>
            <person name="Nguyen T."/>
            <person name="Nguyen N."/>
            <person name="Nicol R."/>
            <person name="Norbu C."/>
            <person name="Norbu N."/>
            <person name="Novod N."/>
            <person name="O'Neill B."/>
            <person name="Osman S."/>
            <person name="Markiewicz E."/>
            <person name="Oyono O.L."/>
            <person name="Patti C."/>
            <person name="Phunkhang P."/>
            <person name="Pierre F."/>
            <person name="Priest M."/>
            <person name="Raghuraman S."/>
            <person name="Rege F."/>
            <person name="Reyes R."/>
            <person name="Rise C."/>
            <person name="Rogov P."/>
            <person name="Ross K."/>
            <person name="Ryan E."/>
            <person name="Settipalli S."/>
            <person name="Shea T."/>
            <person name="Sherpa N."/>
            <person name="Shi L."/>
            <person name="Shih D."/>
            <person name="Sparrow T."/>
            <person name="Spaulding J."/>
            <person name="Stalker J."/>
            <person name="Stange-Thomann N."/>
            <person name="Stavropoulos S."/>
            <person name="Stone C."/>
            <person name="Strader C."/>
            <person name="Tesfaye S."/>
            <person name="Thomson T."/>
            <person name="Thoulutsang Y."/>
            <person name="Thoulutsang D."/>
            <person name="Topham K."/>
            <person name="Topping I."/>
            <person name="Tsamla T."/>
            <person name="Vassiliev H."/>
            <person name="Vo A."/>
            <person name="Wangchuk T."/>
            <person name="Wangdi T."/>
            <person name="Weiand M."/>
            <person name="Wilkinson J."/>
            <person name="Wilson A."/>
            <person name="Yadav S."/>
            <person name="Young G."/>
            <person name="Yu Q."/>
            <person name="Zembek L."/>
            <person name="Zhong D."/>
            <person name="Zimmer A."/>
            <person name="Zwirko Z."/>
            <person name="Jaffe D.B."/>
            <person name="Alvarez P."/>
            <person name="Brockman W."/>
            <person name="Butler J."/>
            <person name="Chin C."/>
            <person name="Gnerre S."/>
            <person name="MacCallum I."/>
            <person name="Graves J.A."/>
            <person name="Ponting C.P."/>
            <person name="Breen M."/>
            <person name="Samollow P.B."/>
            <person name="Lander E.S."/>
            <person name="Lindblad-Toh K."/>
        </authorList>
    </citation>
    <scope>NUCLEOTIDE SEQUENCE [LARGE SCALE GENOMIC DNA]</scope>
</reference>
<dbReference type="CTD" id="112479"/>
<evidence type="ECO:0000256" key="1">
    <source>
        <dbReference type="ARBA" id="ARBA00001946"/>
    </source>
</evidence>
<evidence type="ECO:0000313" key="14">
    <source>
        <dbReference type="Ensembl" id="ENSMODP00000053695.1"/>
    </source>
</evidence>
<keyword evidence="5" id="KW-0378">Hydrolase</keyword>
<keyword evidence="15" id="KW-1185">Reference proteome</keyword>
<evidence type="ECO:0000313" key="15">
    <source>
        <dbReference type="Proteomes" id="UP000002280"/>
    </source>
</evidence>
<keyword evidence="6" id="KW-0862">Zinc</keyword>
<evidence type="ECO:0000256" key="11">
    <source>
        <dbReference type="ARBA" id="ARBA00083876"/>
    </source>
</evidence>
<dbReference type="Proteomes" id="UP000002280">
    <property type="component" value="Chromosome 6"/>
</dbReference>
<dbReference type="InterPro" id="IPR013520">
    <property type="entry name" value="Ribonucl_H"/>
</dbReference>
<keyword evidence="4 12" id="KW-0863">Zinc-finger</keyword>
<dbReference type="FunCoup" id="A0A5F8H1D6">
    <property type="interactions" value="1159"/>
</dbReference>
<evidence type="ECO:0000256" key="8">
    <source>
        <dbReference type="ARBA" id="ARBA00022842"/>
    </source>
</evidence>
<feature type="domain" description="GRF-type" evidence="13">
    <location>
        <begin position="603"/>
        <end position="649"/>
    </location>
</feature>
<evidence type="ECO:0000259" key="13">
    <source>
        <dbReference type="PROSITE" id="PS51999"/>
    </source>
</evidence>
<keyword evidence="8" id="KW-0460">Magnesium</keyword>
<dbReference type="Gene3D" id="3.30.420.10">
    <property type="entry name" value="Ribonuclease H-like superfamily/Ribonuclease H"/>
    <property type="match status" value="1"/>
</dbReference>
<keyword evidence="2" id="KW-0540">Nuclease</keyword>
<comment type="cofactor">
    <cofactor evidence="1">
        <name>Mg(2+)</name>
        <dbReference type="ChEBI" id="CHEBI:18420"/>
    </cofactor>
</comment>
<dbReference type="GO" id="GO:0000175">
    <property type="term" value="F:3'-5'-RNA exonuclease activity"/>
    <property type="evidence" value="ECO:0000318"/>
    <property type="project" value="GO_Central"/>
</dbReference>
<evidence type="ECO:0000256" key="4">
    <source>
        <dbReference type="ARBA" id="ARBA00022771"/>
    </source>
</evidence>
<dbReference type="GeneID" id="100019427"/>
<evidence type="ECO:0000256" key="5">
    <source>
        <dbReference type="ARBA" id="ARBA00022801"/>
    </source>
</evidence>
<dbReference type="InterPro" id="IPR012337">
    <property type="entry name" value="RNaseH-like_sf"/>
</dbReference>
<organism evidence="14 15">
    <name type="scientific">Monodelphis domestica</name>
    <name type="common">Gray short-tailed opossum</name>
    <dbReference type="NCBI Taxonomy" id="13616"/>
    <lineage>
        <taxon>Eukaryota</taxon>
        <taxon>Metazoa</taxon>
        <taxon>Chordata</taxon>
        <taxon>Craniata</taxon>
        <taxon>Vertebrata</taxon>
        <taxon>Euteleostomi</taxon>
        <taxon>Mammalia</taxon>
        <taxon>Metatheria</taxon>
        <taxon>Didelphimorphia</taxon>
        <taxon>Didelphidae</taxon>
        <taxon>Monodelphis</taxon>
    </lineage>
</organism>
<dbReference type="KEGG" id="mdo:100019427"/>
<dbReference type="Ensembl" id="ENSMODT00000080338.1">
    <property type="protein sequence ID" value="ENSMODP00000053695.1"/>
    <property type="gene ID" value="ENSMODG00000042162.1"/>
</dbReference>
<keyword evidence="7" id="KW-0269">Exonuclease</keyword>
<dbReference type="SUPFAM" id="SSF53098">
    <property type="entry name" value="Ribonuclease H-like"/>
    <property type="match status" value="1"/>
</dbReference>
<dbReference type="GeneTree" id="ENSGT00530000063205"/>
<keyword evidence="3" id="KW-0479">Metal-binding</keyword>
<dbReference type="AlphaFoldDB" id="A0A5F8H1D6"/>
<evidence type="ECO:0000256" key="12">
    <source>
        <dbReference type="PROSITE-ProRule" id="PRU01343"/>
    </source>
</evidence>
<evidence type="ECO:0000256" key="2">
    <source>
        <dbReference type="ARBA" id="ARBA00022722"/>
    </source>
</evidence>
<dbReference type="OMA" id="RAFFCCP"/>
<protein>
    <recommendedName>
        <fullName evidence="10">ERI1 exoribonuclease 2</fullName>
    </recommendedName>
    <alternativeName>
        <fullName evidence="11">Exonuclease domain-containing protein 1</fullName>
    </alternativeName>
</protein>
<reference evidence="14" key="3">
    <citation type="submission" date="2025-09" db="UniProtKB">
        <authorList>
            <consortium name="Ensembl"/>
        </authorList>
    </citation>
    <scope>IDENTIFICATION</scope>
</reference>
<evidence type="ECO:0000256" key="9">
    <source>
        <dbReference type="ARBA" id="ARBA00038042"/>
    </source>
</evidence>
<dbReference type="STRING" id="13616.ENSMODP00000053695"/>
<dbReference type="PANTHER" id="PTHR23044">
    <property type="entry name" value="3'-5' EXONUCLEASE ERI1-RELATED"/>
    <property type="match status" value="1"/>
</dbReference>
<sequence>MATKQLARQLGLIRRKSISPANKDSLGRIRPKQLFDYLIIIDFESTCWNDGKHHYSQEIIEFPAVLLNTLTGEIESEFQTYVQPEEHPILSKFCIELTGIKQAQVDEGVPLKICLSQFCKWIHLIQQQKKITFAPSITNNSASEVKSCAFVTWSDWDLGVCLEYECRRKQLRKPIFLNSWIDLRATYKLFYRRKPKGLSGALQELGIEFSGREHSGLDDSRNTAHLAWRMIRDGCIMKITKSLDKVPPSKKSPDYVARALTLNQTEDTPGHENTIQTSSTDGFCDDAINIGKNNTNPNGKSHLMSTSMSSFVKTHQDYLPSSESTRNLSAVKSCFSVNESSLPLGKLQPPNSYSPGYGQNQIKGECLIQHPKYNSSVLGSELVLVSTTISSINNISDTDTSTSLDCLPLLTDWEDVALLPASCPGQNIDFAPSTNDSRPGTTLDPGEKLMVSKESTMINYTDLGTLGKAPQTPETSRSIVYRSPHTTIYNVKESPNQPSNVDTFKLPNLKVNLLNRTNTVLSSPSTLGEPKTPYSVVIKRKSSSPQVFSPIKKQSFKIHEEMPAFSHCLPVKNSCPKVTSSVLTSTVNLQDPRKNGKMTPPLCNCGRRSKRLIVSKNGPNHGKAFYSCPVGKYQKNRKNCGYFKWEQTLQKERTNGMDCSLSTVGINYRSPGTCNSSTNLIFSPKKCLKLRPSMRN</sequence>
<dbReference type="GO" id="GO:0008270">
    <property type="term" value="F:zinc ion binding"/>
    <property type="evidence" value="ECO:0007669"/>
    <property type="project" value="UniProtKB-KW"/>
</dbReference>
<dbReference type="InterPro" id="IPR036397">
    <property type="entry name" value="RNaseH_sf"/>
</dbReference>
<reference evidence="14" key="2">
    <citation type="submission" date="2025-08" db="UniProtKB">
        <authorList>
            <consortium name="Ensembl"/>
        </authorList>
    </citation>
    <scope>IDENTIFICATION</scope>
</reference>
<dbReference type="GO" id="GO:0003676">
    <property type="term" value="F:nucleic acid binding"/>
    <property type="evidence" value="ECO:0007669"/>
    <property type="project" value="InterPro"/>
</dbReference>
<dbReference type="InParanoid" id="A0A5F8H1D6"/>
<comment type="similarity">
    <text evidence="9">Belongs to the ERI2 family.</text>
</comment>
<dbReference type="PANTHER" id="PTHR23044:SF61">
    <property type="entry name" value="3'-5' EXORIBONUCLEASE 1-RELATED"/>
    <property type="match status" value="1"/>
</dbReference>